<feature type="transmembrane region" description="Helical" evidence="1">
    <location>
        <begin position="336"/>
        <end position="353"/>
    </location>
</feature>
<proteinExistence type="predicted"/>
<dbReference type="Proteomes" id="UP000176294">
    <property type="component" value="Unassembled WGS sequence"/>
</dbReference>
<protein>
    <recommendedName>
        <fullName evidence="5">Glycosyltransferase RgtA/B/C/D-like domain-containing protein</fullName>
    </recommendedName>
</protein>
<reference evidence="3 4" key="1">
    <citation type="submission" date="2016-08" db="EMBL/GenBank/DDBJ databases">
        <title>Hymenobacter coccineus sp. nov., Hymenobacter lapidarius sp. nov. and Hymenobacter glacialis sp. nov., isolated from Antarctic soil.</title>
        <authorList>
            <person name="Sedlacek I."/>
            <person name="Kralova S."/>
            <person name="Kyrova K."/>
            <person name="Maslanova I."/>
            <person name="Stankova E."/>
            <person name="Vrbovska V."/>
            <person name="Nemec M."/>
            <person name="Bartak M."/>
            <person name="Svec P."/>
            <person name="Busse H.-J."/>
            <person name="Pantucek R."/>
        </authorList>
    </citation>
    <scope>NUCLEOTIDE SEQUENCE [LARGE SCALE GENOMIC DNA]</scope>
    <source>
        <strain evidence="3 4">CCM 8643</strain>
    </source>
</reference>
<keyword evidence="4" id="KW-1185">Reference proteome</keyword>
<feature type="transmembrane region" description="Helical" evidence="1">
    <location>
        <begin position="116"/>
        <end position="134"/>
    </location>
</feature>
<feature type="transmembrane region" description="Helical" evidence="1">
    <location>
        <begin position="211"/>
        <end position="232"/>
    </location>
</feature>
<evidence type="ECO:0000256" key="1">
    <source>
        <dbReference type="SAM" id="Phobius"/>
    </source>
</evidence>
<feature type="transmembrane region" description="Helical" evidence="1">
    <location>
        <begin position="274"/>
        <end position="291"/>
    </location>
</feature>
<feature type="transmembrane region" description="Helical" evidence="1">
    <location>
        <begin position="365"/>
        <end position="384"/>
    </location>
</feature>
<evidence type="ECO:0000313" key="3">
    <source>
        <dbReference type="EMBL" id="OGX84369.1"/>
    </source>
</evidence>
<dbReference type="EMBL" id="MDZB01000120">
    <property type="protein sequence ID" value="OGX84369.1"/>
    <property type="molecule type" value="Genomic_DNA"/>
</dbReference>
<comment type="caution">
    <text evidence="3">The sequence shown here is derived from an EMBL/GenBank/DDBJ whole genome shotgun (WGS) entry which is preliminary data.</text>
</comment>
<feature type="transmembrane region" description="Helical" evidence="1">
    <location>
        <begin position="312"/>
        <end position="330"/>
    </location>
</feature>
<name>A0A1G1T0G9_9BACT</name>
<evidence type="ECO:0000313" key="4">
    <source>
        <dbReference type="Proteomes" id="UP000176294"/>
    </source>
</evidence>
<organism evidence="3 4">
    <name type="scientific">Hymenobacter lapidarius</name>
    <dbReference type="NCBI Taxonomy" id="1908237"/>
    <lineage>
        <taxon>Bacteria</taxon>
        <taxon>Pseudomonadati</taxon>
        <taxon>Bacteroidota</taxon>
        <taxon>Cytophagia</taxon>
        <taxon>Cytophagales</taxon>
        <taxon>Hymenobacteraceae</taxon>
        <taxon>Hymenobacter</taxon>
    </lineage>
</organism>
<evidence type="ECO:0008006" key="5">
    <source>
        <dbReference type="Google" id="ProtNLM"/>
    </source>
</evidence>
<dbReference type="AlphaFoldDB" id="A0A1G1T0G9"/>
<feature type="chain" id="PRO_5009578733" description="Glycosyltransferase RgtA/B/C/D-like domain-containing protein" evidence="2">
    <location>
        <begin position="20"/>
        <end position="508"/>
    </location>
</feature>
<accession>A0A1G1T0G9</accession>
<keyword evidence="2" id="KW-0732">Signal</keyword>
<feature type="signal peptide" evidence="2">
    <location>
        <begin position="1"/>
        <end position="19"/>
    </location>
</feature>
<sequence>MLVLLLGVRLSFLGTGALAFPDEERYYRSVEAVEALVGGDVAGFCERLSQTQGRPGDALWRVAPASLQVLLAEVAGVSPHSPASLLIPVAFNYLIVLCSLLVYYRIGRQLLRNEPAALLSTLVYGCLVNTNLYIRHILPYDAALLCFFLTVHWVLRLRQRPERRTYWAVFSIGALSALTFAIYPGYNAAVVVGWVMLLEKRAIWPFNWRRLLSTSVVFALGAAGVLLLFELLTQAGGSSYLESCISLSSTITQGDFADGFSFLFKYLFEAERSLGYLLVGLAAASVPVLLYRLARRRCPTVAAYAELIRDNMLLLSMVLAFLAYAVMVFYQEKLVFYGRILHLYLPFFVLLLAKVLYPATRRLQFVPVALVAGTALYSFGVFAVEYHRIVYPLTVLYQQVPGLKSTTVAHKSQTGTADNADYYLARAPLLETPTTDTSRQAVLVNVAFLYPIHAGVWCNIVELPPSYKLLFSAPHFLTLPAYPFEGYRTEERDVISHCKYQCQVYVQQ</sequence>
<keyword evidence="1" id="KW-0812">Transmembrane</keyword>
<feature type="transmembrane region" description="Helical" evidence="1">
    <location>
        <begin position="85"/>
        <end position="104"/>
    </location>
</feature>
<keyword evidence="1" id="KW-0472">Membrane</keyword>
<keyword evidence="1" id="KW-1133">Transmembrane helix</keyword>
<gene>
    <name evidence="3" type="ORF">BEN47_03130</name>
</gene>
<evidence type="ECO:0000256" key="2">
    <source>
        <dbReference type="SAM" id="SignalP"/>
    </source>
</evidence>